<name>A0ABY4GP81_9BACI</name>
<keyword evidence="2" id="KW-1185">Reference proteome</keyword>
<protein>
    <submittedName>
        <fullName evidence="1">Uncharacterized protein</fullName>
    </submittedName>
</protein>
<gene>
    <name evidence="1" type="ORF">MUN87_04685</name>
</gene>
<proteinExistence type="predicted"/>
<dbReference type="RefSeq" id="WP_244746519.1">
    <property type="nucleotide sequence ID" value="NZ_CP095071.1"/>
</dbReference>
<reference evidence="1 2" key="1">
    <citation type="submission" date="2022-04" db="EMBL/GenBank/DDBJ databases">
        <title>Gracilibacillus sp. isolated from saltern.</title>
        <authorList>
            <person name="Won M."/>
            <person name="Lee C.-M."/>
            <person name="Woen H.-Y."/>
            <person name="Kwon S.-W."/>
        </authorList>
    </citation>
    <scope>NUCLEOTIDE SEQUENCE [LARGE SCALE GENOMIC DNA]</scope>
    <source>
        <strain evidence="1 2">SSPM10-3</strain>
    </source>
</reference>
<accession>A0ABY4GP81</accession>
<dbReference type="Proteomes" id="UP000831537">
    <property type="component" value="Chromosome"/>
</dbReference>
<organism evidence="1 2">
    <name type="scientific">Gracilibacillus salinarum</name>
    <dbReference type="NCBI Taxonomy" id="2932255"/>
    <lineage>
        <taxon>Bacteria</taxon>
        <taxon>Bacillati</taxon>
        <taxon>Bacillota</taxon>
        <taxon>Bacilli</taxon>
        <taxon>Bacillales</taxon>
        <taxon>Bacillaceae</taxon>
        <taxon>Gracilibacillus</taxon>
    </lineage>
</organism>
<sequence>MESVRLKRNKINLQRGNLTMTKRLFMLENVGNNEQHSVANIDDKQADALIQSGKATETSFGRYDEFRTEAQRLHNSYRKSRDKINDSDNPLHTDEYKKYELDKLYAEYEANATALQSEWNDLRAQMVEDAYKKSATAKVHVTTSDKEQAEQIANRFALKVKSAPNVTEFASIVKEAERTIGYQSDEVKTALQGQLNGLVDDINAKAEKYETTALNAKGLLSSVQKVDNLDLLASKLADQLPMGVTTEFRTYKNVRSRAHKV</sequence>
<evidence type="ECO:0000313" key="1">
    <source>
        <dbReference type="EMBL" id="UOQ86198.1"/>
    </source>
</evidence>
<evidence type="ECO:0000313" key="2">
    <source>
        <dbReference type="Proteomes" id="UP000831537"/>
    </source>
</evidence>
<dbReference type="EMBL" id="CP095071">
    <property type="protein sequence ID" value="UOQ86198.1"/>
    <property type="molecule type" value="Genomic_DNA"/>
</dbReference>